<comment type="similarity">
    <text evidence="1 6">Belongs to the aldehyde dehydrogenase family.</text>
</comment>
<dbReference type="InterPro" id="IPR016161">
    <property type="entry name" value="Ald_DH/histidinol_DH"/>
</dbReference>
<evidence type="ECO:0000256" key="6">
    <source>
        <dbReference type="RuleBase" id="RU003345"/>
    </source>
</evidence>
<organism evidence="8 9">
    <name type="scientific">Oryza glaberrima</name>
    <name type="common">African rice</name>
    <dbReference type="NCBI Taxonomy" id="4538"/>
    <lineage>
        <taxon>Eukaryota</taxon>
        <taxon>Viridiplantae</taxon>
        <taxon>Streptophyta</taxon>
        <taxon>Embryophyta</taxon>
        <taxon>Tracheophyta</taxon>
        <taxon>Spermatophyta</taxon>
        <taxon>Magnoliopsida</taxon>
        <taxon>Liliopsida</taxon>
        <taxon>Poales</taxon>
        <taxon>Poaceae</taxon>
        <taxon>BOP clade</taxon>
        <taxon>Oryzoideae</taxon>
        <taxon>Oryzeae</taxon>
        <taxon>Oryzinae</taxon>
        <taxon>Oryza</taxon>
    </lineage>
</organism>
<dbReference type="SUPFAM" id="SSF53720">
    <property type="entry name" value="ALDH-like"/>
    <property type="match status" value="1"/>
</dbReference>
<dbReference type="OMA" id="PKNIFKW"/>
<dbReference type="InterPro" id="IPR015590">
    <property type="entry name" value="Aldehyde_DH_dom"/>
</dbReference>
<dbReference type="Gene3D" id="3.40.309.10">
    <property type="entry name" value="Aldehyde Dehydrogenase, Chain A, domain 2"/>
    <property type="match status" value="1"/>
</dbReference>
<comment type="subunit">
    <text evidence="2">Homotetramer.</text>
</comment>
<dbReference type="AlphaFoldDB" id="I1QSR1"/>
<proteinExistence type="inferred from homology"/>
<feature type="domain" description="Aldehyde dehydrogenase" evidence="7">
    <location>
        <begin position="9"/>
        <end position="175"/>
    </location>
</feature>
<dbReference type="eggNOG" id="KOG2453">
    <property type="taxonomic scope" value="Eukaryota"/>
</dbReference>
<protein>
    <recommendedName>
        <fullName evidence="7">Aldehyde dehydrogenase domain-containing protein</fullName>
    </recommendedName>
</protein>
<evidence type="ECO:0000256" key="3">
    <source>
        <dbReference type="ARBA" id="ARBA00023002"/>
    </source>
</evidence>
<name>I1QSR1_ORYGL</name>
<evidence type="ECO:0000313" key="8">
    <source>
        <dbReference type="EnsemblPlants" id="ORGLA10G0024400.1"/>
    </source>
</evidence>
<dbReference type="GO" id="GO:0004029">
    <property type="term" value="F:aldehyde dehydrogenase (NAD+) activity"/>
    <property type="evidence" value="ECO:0007669"/>
    <property type="project" value="InterPro"/>
</dbReference>
<evidence type="ECO:0000256" key="2">
    <source>
        <dbReference type="ARBA" id="ARBA00011881"/>
    </source>
</evidence>
<keyword evidence="4" id="KW-0520">NAD</keyword>
<evidence type="ECO:0000256" key="4">
    <source>
        <dbReference type="ARBA" id="ARBA00023027"/>
    </source>
</evidence>
<dbReference type="InterPro" id="IPR044638">
    <property type="entry name" value="ALDH7A1-like"/>
</dbReference>
<dbReference type="InterPro" id="IPR029510">
    <property type="entry name" value="Ald_DH_CS_GLU"/>
</dbReference>
<dbReference type="PROSITE" id="PS00687">
    <property type="entry name" value="ALDEHYDE_DEHYDR_GLU"/>
    <property type="match status" value="1"/>
</dbReference>
<dbReference type="InterPro" id="IPR016163">
    <property type="entry name" value="Ald_DH_C"/>
</dbReference>
<keyword evidence="9" id="KW-1185">Reference proteome</keyword>
<evidence type="ECO:0000256" key="1">
    <source>
        <dbReference type="ARBA" id="ARBA00009986"/>
    </source>
</evidence>
<dbReference type="HOGENOM" id="CLU_005391_1_2_1"/>
<dbReference type="Pfam" id="PF00171">
    <property type="entry name" value="Aldedh"/>
    <property type="match status" value="1"/>
</dbReference>
<reference evidence="8" key="1">
    <citation type="submission" date="2015-06" db="UniProtKB">
        <authorList>
            <consortium name="EnsemblPlants"/>
        </authorList>
    </citation>
    <scope>IDENTIFICATION</scope>
</reference>
<evidence type="ECO:0000313" key="9">
    <source>
        <dbReference type="Proteomes" id="UP000007306"/>
    </source>
</evidence>
<keyword evidence="3 6" id="KW-0560">Oxidoreductase</keyword>
<dbReference type="PANTHER" id="PTHR43521">
    <property type="entry name" value="ALPHA-AMINOADIPIC SEMIALDEHYDE DEHYDROGENASE"/>
    <property type="match status" value="1"/>
</dbReference>
<feature type="active site" evidence="5">
    <location>
        <position position="12"/>
    </location>
</feature>
<dbReference type="Gramene" id="ORGLA10G0024400.1">
    <property type="protein sequence ID" value="ORGLA10G0024400.1"/>
    <property type="gene ID" value="ORGLA10G0024400"/>
</dbReference>
<evidence type="ECO:0000256" key="5">
    <source>
        <dbReference type="PROSITE-ProRule" id="PRU10007"/>
    </source>
</evidence>
<dbReference type="STRING" id="4538.I1QSR1"/>
<sequence>ACFCHGMVCLLELSGNNAIIVMDDADIQLAVRSMLFAAVGTAGQRCTTCCRLLLHESIYRTFLDQLVEVYKQVRIGDPLENGTLLGPLHTPASRDAFLKGIQTIRSQSEGNFVQPTIVEISLSAPVVREELFGPVLYVMKVQNLKEAVEINNSVPQGLSSSIFTKRPDIIFKWIDN</sequence>
<dbReference type="PANTHER" id="PTHR43521:SF1">
    <property type="entry name" value="ALPHA-AMINOADIPIC SEMIALDEHYDE DEHYDROGENASE"/>
    <property type="match status" value="1"/>
</dbReference>
<accession>I1QSR1</accession>
<dbReference type="Proteomes" id="UP000007306">
    <property type="component" value="Chromosome 10"/>
</dbReference>
<dbReference type="EnsemblPlants" id="ORGLA10G0024400.1">
    <property type="protein sequence ID" value="ORGLA10G0024400.1"/>
    <property type="gene ID" value="ORGLA10G0024400"/>
</dbReference>
<evidence type="ECO:0000259" key="7">
    <source>
        <dbReference type="Pfam" id="PF00171"/>
    </source>
</evidence>
<reference evidence="8 9" key="2">
    <citation type="submission" date="2018-04" db="EMBL/GenBank/DDBJ databases">
        <title>OglaRS2 (Oryza glaberrima Reference Sequence Version 2).</title>
        <authorList>
            <person name="Zhang J."/>
            <person name="Kudrna D."/>
            <person name="Lee S."/>
            <person name="Talag J."/>
            <person name="Rajasekar S."/>
            <person name="Wing R.A."/>
        </authorList>
    </citation>
    <scope>NUCLEOTIDE SEQUENCE [LARGE SCALE GENOMIC DNA]</scope>
    <source>
        <strain evidence="8 9">cv. IRGC 96717</strain>
    </source>
</reference>